<dbReference type="PROSITE" id="PS00683">
    <property type="entry name" value="RHODANESE_2"/>
    <property type="match status" value="1"/>
</dbReference>
<keyword evidence="5" id="KW-0670">Pyruvate</keyword>
<evidence type="ECO:0000256" key="2">
    <source>
        <dbReference type="ARBA" id="ARBA00022737"/>
    </source>
</evidence>
<dbReference type="GO" id="GO:0004792">
    <property type="term" value="F:thiosulfate-cyanide sulfurtransferase activity"/>
    <property type="evidence" value="ECO:0007669"/>
    <property type="project" value="InterPro"/>
</dbReference>
<gene>
    <name evidence="5" type="ORF">EV686_103284</name>
</gene>
<feature type="domain" description="Rhodanese" evidence="4">
    <location>
        <begin position="182"/>
        <end position="293"/>
    </location>
</feature>
<sequence length="304" mass="32832">MQTQNTPPDLSTPGYWDTIISAQALYHLLNDGTRRVLILDSSFELSDPAAGQLAYEQAHIPGAYYIHAEQILSSEPGEGRGRHPLPDAGTLTTHLASLGADNDTQIVIYDRSGGMFAARAWWLLHWLGHRASAVLDGGFSAWLAHDLPVSHTAPDHPLPGSFSQRAPRMHTITREGVLQHCRAGSAIILDARSPDRFRGENENMDPVAGHIPGAMNRFFMDNLDEDGNFKAPTLLAAEFLSIIDGKRPVISQCGSGITACHNLLSMKLAGLPDAVLYPGSWSEWCAHAEMPVETGNPSGKAAAS</sequence>
<reference evidence="5 6" key="1">
    <citation type="submission" date="2019-03" db="EMBL/GenBank/DDBJ databases">
        <title>Genomic Encyclopedia of Type Strains, Phase IV (KMG-IV): sequencing the most valuable type-strain genomes for metagenomic binning, comparative biology and taxonomic classification.</title>
        <authorList>
            <person name="Goeker M."/>
        </authorList>
    </citation>
    <scope>NUCLEOTIDE SEQUENCE [LARGE SCALE GENOMIC DNA]</scope>
    <source>
        <strain evidence="5 6">DSM 100048</strain>
    </source>
</reference>
<organism evidence="5 6">
    <name type="scientific">Paracandidimonas soli</name>
    <dbReference type="NCBI Taxonomy" id="1917182"/>
    <lineage>
        <taxon>Bacteria</taxon>
        <taxon>Pseudomonadati</taxon>
        <taxon>Pseudomonadota</taxon>
        <taxon>Betaproteobacteria</taxon>
        <taxon>Burkholderiales</taxon>
        <taxon>Alcaligenaceae</taxon>
        <taxon>Paracandidimonas</taxon>
    </lineage>
</organism>
<dbReference type="PROSITE" id="PS00380">
    <property type="entry name" value="RHODANESE_1"/>
    <property type="match status" value="1"/>
</dbReference>
<comment type="caution">
    <text evidence="5">The sequence shown here is derived from an EMBL/GenBank/DDBJ whole genome shotgun (WGS) entry which is preliminary data.</text>
</comment>
<dbReference type="EMBL" id="SMBX01000003">
    <property type="protein sequence ID" value="TCV00702.1"/>
    <property type="molecule type" value="Genomic_DNA"/>
</dbReference>
<dbReference type="PROSITE" id="PS50206">
    <property type="entry name" value="RHODANESE_3"/>
    <property type="match status" value="2"/>
</dbReference>
<protein>
    <recommendedName>
        <fullName evidence="3">Sulfurtransferase</fullName>
    </recommendedName>
</protein>
<evidence type="ECO:0000256" key="3">
    <source>
        <dbReference type="RuleBase" id="RU000507"/>
    </source>
</evidence>
<evidence type="ECO:0000256" key="1">
    <source>
        <dbReference type="ARBA" id="ARBA00022679"/>
    </source>
</evidence>
<evidence type="ECO:0000259" key="4">
    <source>
        <dbReference type="PROSITE" id="PS50206"/>
    </source>
</evidence>
<dbReference type="AlphaFoldDB" id="A0A4R3VAT9"/>
<dbReference type="CDD" id="cd01449">
    <property type="entry name" value="TST_Repeat_2"/>
    <property type="match status" value="1"/>
</dbReference>
<dbReference type="InterPro" id="IPR001763">
    <property type="entry name" value="Rhodanese-like_dom"/>
</dbReference>
<evidence type="ECO:0000313" key="5">
    <source>
        <dbReference type="EMBL" id="TCV00702.1"/>
    </source>
</evidence>
<name>A0A4R3VAT9_9BURK</name>
<keyword evidence="6" id="KW-1185">Reference proteome</keyword>
<dbReference type="RefSeq" id="WP_132475526.1">
    <property type="nucleotide sequence ID" value="NZ_JBHRVM010000001.1"/>
</dbReference>
<dbReference type="SMART" id="SM00450">
    <property type="entry name" value="RHOD"/>
    <property type="match status" value="2"/>
</dbReference>
<feature type="domain" description="Rhodanese" evidence="4">
    <location>
        <begin position="32"/>
        <end position="151"/>
    </location>
</feature>
<dbReference type="PANTHER" id="PTHR11364:SF27">
    <property type="entry name" value="SULFURTRANSFERASE"/>
    <property type="match status" value="1"/>
</dbReference>
<dbReference type="SUPFAM" id="SSF52821">
    <property type="entry name" value="Rhodanese/Cell cycle control phosphatase"/>
    <property type="match status" value="2"/>
</dbReference>
<evidence type="ECO:0000313" key="6">
    <source>
        <dbReference type="Proteomes" id="UP000294692"/>
    </source>
</evidence>
<dbReference type="Proteomes" id="UP000294692">
    <property type="component" value="Unassembled WGS sequence"/>
</dbReference>
<proteinExistence type="predicted"/>
<keyword evidence="1 3" id="KW-0808">Transferase</keyword>
<dbReference type="Gene3D" id="3.40.250.10">
    <property type="entry name" value="Rhodanese-like domain"/>
    <property type="match status" value="2"/>
</dbReference>
<dbReference type="OrthoDB" id="9781034at2"/>
<keyword evidence="2" id="KW-0677">Repeat</keyword>
<dbReference type="InterPro" id="IPR036873">
    <property type="entry name" value="Rhodanese-like_dom_sf"/>
</dbReference>
<accession>A0A4R3VAT9</accession>
<dbReference type="CDD" id="cd01448">
    <property type="entry name" value="TST_Repeat_1"/>
    <property type="match status" value="1"/>
</dbReference>
<dbReference type="PANTHER" id="PTHR11364">
    <property type="entry name" value="THIOSULFATE SULFERTANSFERASE"/>
    <property type="match status" value="1"/>
</dbReference>
<dbReference type="Pfam" id="PF00581">
    <property type="entry name" value="Rhodanese"/>
    <property type="match status" value="2"/>
</dbReference>
<dbReference type="InterPro" id="IPR045078">
    <property type="entry name" value="TST/MPST-like"/>
</dbReference>
<dbReference type="InterPro" id="IPR001307">
    <property type="entry name" value="Thiosulphate_STrfase_CS"/>
</dbReference>